<sequence length="212" mass="23679">MEGRERRRGRWARMPRARTHAHAHSTLRVRELQRRSGLGEIEGGTHGRGRKAGVSHSTSSNSVGRWDEGGACRTPRFLAGSPETPGTGGGARGVHARVARHPESVSAALGWQRGVSVGRSSSPSPGGGMNSRAWWPSLVLLQCLLFELYLILLPVFIRIHWGMGRFCFCFLARNLLILKVLWEDMVRQRQTHAPRWRRKSDFLSLASFVPVL</sequence>
<evidence type="ECO:0000256" key="2">
    <source>
        <dbReference type="SAM" id="Phobius"/>
    </source>
</evidence>
<comment type="caution">
    <text evidence="3">The sequence shown here is derived from an EMBL/GenBank/DDBJ whole genome shotgun (WGS) entry which is preliminary data.</text>
</comment>
<evidence type="ECO:0000256" key="1">
    <source>
        <dbReference type="SAM" id="MobiDB-lite"/>
    </source>
</evidence>
<feature type="transmembrane region" description="Helical" evidence="2">
    <location>
        <begin position="138"/>
        <end position="157"/>
    </location>
</feature>
<keyword evidence="4" id="KW-1185">Reference proteome</keyword>
<proteinExistence type="predicted"/>
<organism evidence="3 4">
    <name type="scientific">Myotis myotis</name>
    <name type="common">Greater mouse-eared bat</name>
    <name type="synonym">Vespertilio myotis</name>
    <dbReference type="NCBI Taxonomy" id="51298"/>
    <lineage>
        <taxon>Eukaryota</taxon>
        <taxon>Metazoa</taxon>
        <taxon>Chordata</taxon>
        <taxon>Craniata</taxon>
        <taxon>Vertebrata</taxon>
        <taxon>Euteleostomi</taxon>
        <taxon>Mammalia</taxon>
        <taxon>Eutheria</taxon>
        <taxon>Laurasiatheria</taxon>
        <taxon>Chiroptera</taxon>
        <taxon>Yangochiroptera</taxon>
        <taxon>Vespertilionidae</taxon>
        <taxon>Myotis</taxon>
    </lineage>
</organism>
<feature type="compositionally biased region" description="Basic residues" evidence="1">
    <location>
        <begin position="1"/>
        <end position="27"/>
    </location>
</feature>
<keyword evidence="2" id="KW-1133">Transmembrane helix</keyword>
<dbReference type="AlphaFoldDB" id="A0A7J7ZXT3"/>
<keyword evidence="2" id="KW-0812">Transmembrane</keyword>
<dbReference type="Proteomes" id="UP000527355">
    <property type="component" value="Unassembled WGS sequence"/>
</dbReference>
<name>A0A7J7ZXT3_MYOMY</name>
<gene>
    <name evidence="3" type="ORF">mMyoMyo1_009804</name>
</gene>
<keyword evidence="2" id="KW-0472">Membrane</keyword>
<feature type="region of interest" description="Disordered" evidence="1">
    <location>
        <begin position="1"/>
        <end position="94"/>
    </location>
</feature>
<protein>
    <submittedName>
        <fullName evidence="3">Uncharacterized protein</fullName>
    </submittedName>
</protein>
<accession>A0A7J7ZXT3</accession>
<evidence type="ECO:0000313" key="4">
    <source>
        <dbReference type="Proteomes" id="UP000527355"/>
    </source>
</evidence>
<evidence type="ECO:0000313" key="3">
    <source>
        <dbReference type="EMBL" id="KAF6378931.1"/>
    </source>
</evidence>
<dbReference type="EMBL" id="JABWUV010000002">
    <property type="protein sequence ID" value="KAF6378931.1"/>
    <property type="molecule type" value="Genomic_DNA"/>
</dbReference>
<reference evidence="3 4" key="1">
    <citation type="journal article" date="2020" name="Nature">
        <title>Six reference-quality genomes reveal evolution of bat adaptations.</title>
        <authorList>
            <person name="Jebb D."/>
            <person name="Huang Z."/>
            <person name="Pippel M."/>
            <person name="Hughes G.M."/>
            <person name="Lavrichenko K."/>
            <person name="Devanna P."/>
            <person name="Winkler S."/>
            <person name="Jermiin L.S."/>
            <person name="Skirmuntt E.C."/>
            <person name="Katzourakis A."/>
            <person name="Burkitt-Gray L."/>
            <person name="Ray D.A."/>
            <person name="Sullivan K.A.M."/>
            <person name="Roscito J.G."/>
            <person name="Kirilenko B.M."/>
            <person name="Davalos L.M."/>
            <person name="Corthals A.P."/>
            <person name="Power M.L."/>
            <person name="Jones G."/>
            <person name="Ransome R.D."/>
            <person name="Dechmann D.K.N."/>
            <person name="Locatelli A.G."/>
            <person name="Puechmaille S.J."/>
            <person name="Fedrigo O."/>
            <person name="Jarvis E.D."/>
            <person name="Hiller M."/>
            <person name="Vernes S.C."/>
            <person name="Myers E.W."/>
            <person name="Teeling E.C."/>
        </authorList>
    </citation>
    <scope>NUCLEOTIDE SEQUENCE [LARGE SCALE GENOMIC DNA]</scope>
    <source>
        <strain evidence="3">MMyoMyo1</strain>
        <tissue evidence="3">Flight muscle</tissue>
    </source>
</reference>